<protein>
    <submittedName>
        <fullName evidence="3">Uncharacterized protein</fullName>
    </submittedName>
</protein>
<name>A0A6A5BXK0_NAEFO</name>
<dbReference type="Gene3D" id="3.40.50.1820">
    <property type="entry name" value="alpha/beta hydrolase"/>
    <property type="match status" value="2"/>
</dbReference>
<keyword evidence="2" id="KW-0472">Membrane</keyword>
<feature type="region of interest" description="Disordered" evidence="1">
    <location>
        <begin position="388"/>
        <end position="428"/>
    </location>
</feature>
<dbReference type="GeneID" id="68109808"/>
<dbReference type="InterPro" id="IPR029058">
    <property type="entry name" value="AB_hydrolase_fold"/>
</dbReference>
<dbReference type="SUPFAM" id="SSF53474">
    <property type="entry name" value="alpha/beta-Hydrolases"/>
    <property type="match status" value="1"/>
</dbReference>
<organism evidence="3 4">
    <name type="scientific">Naegleria fowleri</name>
    <name type="common">Brain eating amoeba</name>
    <dbReference type="NCBI Taxonomy" id="5763"/>
    <lineage>
        <taxon>Eukaryota</taxon>
        <taxon>Discoba</taxon>
        <taxon>Heterolobosea</taxon>
        <taxon>Tetramitia</taxon>
        <taxon>Eutetramitia</taxon>
        <taxon>Vahlkampfiidae</taxon>
        <taxon>Naegleria</taxon>
    </lineage>
</organism>
<dbReference type="InterPro" id="IPR051044">
    <property type="entry name" value="MAG_DAG_Lipase"/>
</dbReference>
<dbReference type="OrthoDB" id="2498029at2759"/>
<reference evidence="3 4" key="1">
    <citation type="journal article" date="2019" name="Sci. Rep.">
        <title>Nanopore sequencing improves the draft genome of the human pathogenic amoeba Naegleria fowleri.</title>
        <authorList>
            <person name="Liechti N."/>
            <person name="Schurch N."/>
            <person name="Bruggmann R."/>
            <person name="Wittwer M."/>
        </authorList>
    </citation>
    <scope>NUCLEOTIDE SEQUENCE [LARGE SCALE GENOMIC DNA]</scope>
    <source>
        <strain evidence="3 4">ATCC 30894</strain>
    </source>
</reference>
<sequence>MTTNLQQTGPKCCSCCCSKTGTFLIYLWVAVLSFTISAMQWIYQEPAFYDPFIYRPIPEDHFSHINNLSLLSRRNSSSNINSSPFFSSQHSSPSSFSHIIYFNRFNTTTIFEQQQPVTPGISTTSSEFVTSQKFFHTFKLFEMVTVKSNMSYNFEKDHFTSLIVQFHGYAEYSERYKFFYERFFSLSNSNNEESSILKTNTDFDNLSKNLSRIAIYSYDLRGHGYSSGKGRSFWRTSHEHLQDIETVICERIPFILHSVLKSPNAKVFLMAHSTSALNLLTFDYLKGGGVNSYQRHDLNDFSPTCSSSLSHGKTSSQSSTFHSSWDSNHFENTNSAESTRTTFGKFRPLLTLKKMIPNFSGMILTSPSIALKGFYNDFWSRRKSHSRYSSMGSHDSNGGTLENSSPALKSQHPQQPHYQPNESTSRNHLNIYSSSNREEVEAEHEVSSFFEMQIYLVKYLMLPLFPSLPIYPSFGALCLHPNCLQRYKEDKVMYKGPWKVGPWVSILEQMRNVVLYLRDHATSTEVKRKESSRHTCTKSDSSGNTCASTALSPPLSRVLVMHGQMDNLFEWTRTRALFENYFGNHMEWIAYENLGHDLFHEDDNVQIARDLYHFVTKS</sequence>
<keyword evidence="2" id="KW-0812">Transmembrane</keyword>
<dbReference type="AlphaFoldDB" id="A0A6A5BXK0"/>
<dbReference type="EMBL" id="VFQX01000030">
    <property type="protein sequence ID" value="KAF0978075.1"/>
    <property type="molecule type" value="Genomic_DNA"/>
</dbReference>
<evidence type="ECO:0000313" key="4">
    <source>
        <dbReference type="Proteomes" id="UP000444721"/>
    </source>
</evidence>
<dbReference type="Proteomes" id="UP000444721">
    <property type="component" value="Unassembled WGS sequence"/>
</dbReference>
<evidence type="ECO:0000256" key="1">
    <source>
        <dbReference type="SAM" id="MobiDB-lite"/>
    </source>
</evidence>
<feature type="transmembrane region" description="Helical" evidence="2">
    <location>
        <begin position="23"/>
        <end position="43"/>
    </location>
</feature>
<dbReference type="PANTHER" id="PTHR11614">
    <property type="entry name" value="PHOSPHOLIPASE-RELATED"/>
    <property type="match status" value="1"/>
</dbReference>
<dbReference type="VEuPathDB" id="AmoebaDB:NfTy_058000"/>
<evidence type="ECO:0000256" key="2">
    <source>
        <dbReference type="SAM" id="Phobius"/>
    </source>
</evidence>
<comment type="caution">
    <text evidence="3">The sequence shown here is derived from an EMBL/GenBank/DDBJ whole genome shotgun (WGS) entry which is preliminary data.</text>
</comment>
<keyword evidence="2" id="KW-1133">Transmembrane helix</keyword>
<proteinExistence type="predicted"/>
<dbReference type="VEuPathDB" id="AmoebaDB:NF0119910"/>
<dbReference type="VEuPathDB" id="AmoebaDB:FDP41_002590"/>
<gene>
    <name evidence="3" type="ORF">FDP41_002590</name>
</gene>
<evidence type="ECO:0000313" key="3">
    <source>
        <dbReference type="EMBL" id="KAF0978075.1"/>
    </source>
</evidence>
<dbReference type="RefSeq" id="XP_044562788.1">
    <property type="nucleotide sequence ID" value="XM_044705801.1"/>
</dbReference>
<keyword evidence="4" id="KW-1185">Reference proteome</keyword>
<accession>A0A6A5BXK0</accession>